<dbReference type="InterPro" id="IPR000536">
    <property type="entry name" value="Nucl_hrmn_rcpt_lig-bd"/>
</dbReference>
<dbReference type="Gene3D" id="3.30.50.10">
    <property type="entry name" value="Erythroid Transcription Factor GATA-1, subunit A"/>
    <property type="match status" value="1"/>
</dbReference>
<evidence type="ECO:0000256" key="7">
    <source>
        <dbReference type="ARBA" id="ARBA00023125"/>
    </source>
</evidence>
<keyword evidence="5" id="KW-0862">Zinc</keyword>
<dbReference type="OrthoDB" id="5789759at2759"/>
<comment type="subcellular location">
    <subcellularLocation>
        <location evidence="1">Nucleus</location>
    </subcellularLocation>
</comment>
<evidence type="ECO:0000256" key="9">
    <source>
        <dbReference type="ARBA" id="ARBA00023170"/>
    </source>
</evidence>
<dbReference type="GO" id="GO:0005634">
    <property type="term" value="C:nucleus"/>
    <property type="evidence" value="ECO:0007669"/>
    <property type="project" value="UniProtKB-SubCell"/>
</dbReference>
<keyword evidence="9 14" id="KW-0675">Receptor</keyword>
<dbReference type="PANTHER" id="PTHR45680:SF23">
    <property type="entry name" value="NUCLEAR HORMONE RECEPTOR FAMILY"/>
    <property type="match status" value="1"/>
</dbReference>
<comment type="caution">
    <text evidence="14">The sequence shown here is derived from an EMBL/GenBank/DDBJ whole genome shotgun (WGS) entry which is preliminary data.</text>
</comment>
<dbReference type="Pfam" id="PF00104">
    <property type="entry name" value="Hormone_recep"/>
    <property type="match status" value="1"/>
</dbReference>
<dbReference type="STRING" id="6265.A0A0B2V1Y9"/>
<dbReference type="SUPFAM" id="SSF57716">
    <property type="entry name" value="Glucocorticoid receptor-like (DNA-binding domain)"/>
    <property type="match status" value="1"/>
</dbReference>
<dbReference type="InterPro" id="IPR051152">
    <property type="entry name" value="C.elegans_Orphan_NR"/>
</dbReference>
<dbReference type="AlphaFoldDB" id="A0A0B2V1Y9"/>
<dbReference type="InterPro" id="IPR001628">
    <property type="entry name" value="Znf_hrmn_rcpt"/>
</dbReference>
<keyword evidence="8" id="KW-0804">Transcription</keyword>
<dbReference type="PROSITE" id="PS51030">
    <property type="entry name" value="NUCLEAR_REC_DBD_2"/>
    <property type="match status" value="1"/>
</dbReference>
<sequence>MMSDYERACKPEMQASSSTSDSAECRICRMPAHGLHFGLLTCRACAAFFRRSVACRLQYTCRLENGMCEVNKKKRFSCRACRFEKCLSLGMKKESVQLNRDKIKNSCRTTLPAVAAVSVITRPQIESATPRSEEQDHTVAPVSKNQTSQQRMAPSELPMLPEFDYRKELPVVKEILRMETPYYTSVAMSPVYLTGLQRIQLAYRACLSERPCPLRRSPSDDFPVQRFLVTDFVKQSREDLKLVARFLTTFDTFRRLSFEDKWIIFKRFWTNFLMCDRFYDTMCTLGYDMNDKRLVLPDGTIVDPEQGRTEELKELSDYCHEELYRLTRPHADFLFDNLLGAMRTLRMDDVEFAFTIGFLLWDTQELEVSKQIRELAEQEKKALADELHLYYTSKYSPNYAWRLCTIMHICTSVQKAVAHKKEAITLAKVFDTYKYDVFMTELIE</sequence>
<dbReference type="InterPro" id="IPR049636">
    <property type="entry name" value="HNF4-like_DBD"/>
</dbReference>
<dbReference type="GO" id="GO:0003700">
    <property type="term" value="F:DNA-binding transcription factor activity"/>
    <property type="evidence" value="ECO:0007669"/>
    <property type="project" value="InterPro"/>
</dbReference>
<dbReference type="PROSITE" id="PS51843">
    <property type="entry name" value="NR_LBD"/>
    <property type="match status" value="1"/>
</dbReference>
<keyword evidence="3" id="KW-0479">Metal-binding</keyword>
<evidence type="ECO:0000256" key="5">
    <source>
        <dbReference type="ARBA" id="ARBA00022833"/>
    </source>
</evidence>
<dbReference type="Proteomes" id="UP000031036">
    <property type="component" value="Unassembled WGS sequence"/>
</dbReference>
<dbReference type="EMBL" id="JPKZ01002785">
    <property type="protein sequence ID" value="KHN75025.1"/>
    <property type="molecule type" value="Genomic_DNA"/>
</dbReference>
<dbReference type="SMART" id="SM00399">
    <property type="entry name" value="ZnF_C4"/>
    <property type="match status" value="1"/>
</dbReference>
<keyword evidence="4" id="KW-0863">Zinc-finger</keyword>
<protein>
    <submittedName>
        <fullName evidence="14">Nuclear hormone receptor family member</fullName>
    </submittedName>
</protein>
<proteinExistence type="inferred from homology"/>
<dbReference type="GO" id="GO:0008270">
    <property type="term" value="F:zinc ion binding"/>
    <property type="evidence" value="ECO:0007669"/>
    <property type="project" value="UniProtKB-KW"/>
</dbReference>
<reference evidence="14 15" key="1">
    <citation type="submission" date="2014-11" db="EMBL/GenBank/DDBJ databases">
        <title>Genetic blueprint of the zoonotic pathogen Toxocara canis.</title>
        <authorList>
            <person name="Zhu X.-Q."/>
            <person name="Korhonen P.K."/>
            <person name="Cai H."/>
            <person name="Young N.D."/>
            <person name="Nejsum P."/>
            <person name="von Samson-Himmelstjerna G."/>
            <person name="Boag P.R."/>
            <person name="Tan P."/>
            <person name="Li Q."/>
            <person name="Min J."/>
            <person name="Yang Y."/>
            <person name="Wang X."/>
            <person name="Fang X."/>
            <person name="Hall R.S."/>
            <person name="Hofmann A."/>
            <person name="Sternberg P.W."/>
            <person name="Jex A.R."/>
            <person name="Gasser R.B."/>
        </authorList>
    </citation>
    <scope>NUCLEOTIDE SEQUENCE [LARGE SCALE GENOMIC DNA]</scope>
    <source>
        <strain evidence="14">PN_DK_2014</strain>
    </source>
</reference>
<evidence type="ECO:0000256" key="3">
    <source>
        <dbReference type="ARBA" id="ARBA00022723"/>
    </source>
</evidence>
<dbReference type="GO" id="GO:0000978">
    <property type="term" value="F:RNA polymerase II cis-regulatory region sequence-specific DNA binding"/>
    <property type="evidence" value="ECO:0007669"/>
    <property type="project" value="InterPro"/>
</dbReference>
<feature type="domain" description="NR LBD" evidence="13">
    <location>
        <begin position="191"/>
        <end position="444"/>
    </location>
</feature>
<comment type="similarity">
    <text evidence="2">Belongs to the nuclear hormone receptor family.</text>
</comment>
<evidence type="ECO:0000256" key="6">
    <source>
        <dbReference type="ARBA" id="ARBA00023015"/>
    </source>
</evidence>
<keyword evidence="15" id="KW-1185">Reference proteome</keyword>
<evidence type="ECO:0000256" key="11">
    <source>
        <dbReference type="SAM" id="MobiDB-lite"/>
    </source>
</evidence>
<dbReference type="PANTHER" id="PTHR45680">
    <property type="entry name" value="NUCLEAR HORMONE RECEPTOR FAMILY"/>
    <property type="match status" value="1"/>
</dbReference>
<keyword evidence="10" id="KW-0539">Nucleus</keyword>
<evidence type="ECO:0000259" key="13">
    <source>
        <dbReference type="PROSITE" id="PS51843"/>
    </source>
</evidence>
<dbReference type="Pfam" id="PF00105">
    <property type="entry name" value="zf-C4"/>
    <property type="match status" value="1"/>
</dbReference>
<evidence type="ECO:0000313" key="15">
    <source>
        <dbReference type="Proteomes" id="UP000031036"/>
    </source>
</evidence>
<evidence type="ECO:0000256" key="4">
    <source>
        <dbReference type="ARBA" id="ARBA00022771"/>
    </source>
</evidence>
<dbReference type="InterPro" id="IPR035500">
    <property type="entry name" value="NHR-like_dom_sf"/>
</dbReference>
<feature type="region of interest" description="Disordered" evidence="11">
    <location>
        <begin position="126"/>
        <end position="155"/>
    </location>
</feature>
<feature type="compositionally biased region" description="Polar residues" evidence="11">
    <location>
        <begin position="143"/>
        <end position="152"/>
    </location>
</feature>
<evidence type="ECO:0000313" key="14">
    <source>
        <dbReference type="EMBL" id="KHN75025.1"/>
    </source>
</evidence>
<keyword evidence="7" id="KW-0238">DNA-binding</keyword>
<dbReference type="Gene3D" id="1.10.565.10">
    <property type="entry name" value="Retinoid X Receptor"/>
    <property type="match status" value="1"/>
</dbReference>
<organism evidence="14 15">
    <name type="scientific">Toxocara canis</name>
    <name type="common">Canine roundworm</name>
    <dbReference type="NCBI Taxonomy" id="6265"/>
    <lineage>
        <taxon>Eukaryota</taxon>
        <taxon>Metazoa</taxon>
        <taxon>Ecdysozoa</taxon>
        <taxon>Nematoda</taxon>
        <taxon>Chromadorea</taxon>
        <taxon>Rhabditida</taxon>
        <taxon>Spirurina</taxon>
        <taxon>Ascaridomorpha</taxon>
        <taxon>Ascaridoidea</taxon>
        <taxon>Toxocaridae</taxon>
        <taxon>Toxocara</taxon>
    </lineage>
</organism>
<dbReference type="PRINTS" id="PR00047">
    <property type="entry name" value="STROIDFINGER"/>
</dbReference>
<evidence type="ECO:0000259" key="12">
    <source>
        <dbReference type="PROSITE" id="PS51030"/>
    </source>
</evidence>
<evidence type="ECO:0000256" key="1">
    <source>
        <dbReference type="ARBA" id="ARBA00004123"/>
    </source>
</evidence>
<feature type="domain" description="Nuclear receptor" evidence="12">
    <location>
        <begin position="22"/>
        <end position="98"/>
    </location>
</feature>
<gene>
    <name evidence="14" type="primary">nhr-213</name>
    <name evidence="14" type="ORF">Tcan_07126</name>
</gene>
<accession>A0A0B2V1Y9</accession>
<keyword evidence="6" id="KW-0805">Transcription regulation</keyword>
<dbReference type="SUPFAM" id="SSF48508">
    <property type="entry name" value="Nuclear receptor ligand-binding domain"/>
    <property type="match status" value="1"/>
</dbReference>
<name>A0A0B2V1Y9_TOXCA</name>
<dbReference type="InterPro" id="IPR013088">
    <property type="entry name" value="Znf_NHR/GATA"/>
</dbReference>
<evidence type="ECO:0000256" key="8">
    <source>
        <dbReference type="ARBA" id="ARBA00023163"/>
    </source>
</evidence>
<evidence type="ECO:0000256" key="10">
    <source>
        <dbReference type="ARBA" id="ARBA00023242"/>
    </source>
</evidence>
<evidence type="ECO:0000256" key="2">
    <source>
        <dbReference type="ARBA" id="ARBA00005993"/>
    </source>
</evidence>
<dbReference type="SMART" id="SM00430">
    <property type="entry name" value="HOLI"/>
    <property type="match status" value="1"/>
</dbReference>
<dbReference type="CDD" id="cd06960">
    <property type="entry name" value="NR_DBD_HNF4A"/>
    <property type="match status" value="1"/>
</dbReference>